<dbReference type="Proteomes" id="UP001198983">
    <property type="component" value="Chromosome"/>
</dbReference>
<feature type="region of interest" description="Disordered" evidence="1">
    <location>
        <begin position="142"/>
        <end position="163"/>
    </location>
</feature>
<dbReference type="EMBL" id="CP081135">
    <property type="protein sequence ID" value="UEL48219.1"/>
    <property type="molecule type" value="Genomic_DNA"/>
</dbReference>
<gene>
    <name evidence="2" type="ORF">JW646_01850</name>
</gene>
<organism evidence="2 3">
    <name type="scientific">Terrisporobacter hibernicus</name>
    <dbReference type="NCBI Taxonomy" id="2813371"/>
    <lineage>
        <taxon>Bacteria</taxon>
        <taxon>Bacillati</taxon>
        <taxon>Bacillota</taxon>
        <taxon>Clostridia</taxon>
        <taxon>Peptostreptococcales</taxon>
        <taxon>Peptostreptococcaceae</taxon>
        <taxon>Terrisporobacter</taxon>
    </lineage>
</organism>
<evidence type="ECO:0000256" key="1">
    <source>
        <dbReference type="SAM" id="MobiDB-lite"/>
    </source>
</evidence>
<name>A0AAX2ZFY7_9FIRM</name>
<sequence length="283" mass="31582">MKINKIGLISGLIVSVSVFTCGCTSDTTKESNSTSKQEQLSYDEKMDLIYPFELTNDYGMTMGDLINVMTNGDESKMTTKSEGDNMIINITDTDGTKYKFVFDLSNNSVGLQNVYQNSHELVSDELDVFLLCIEDRCNPTEADDWVADDSETDSSESDDNSSVDVDINTVCSMVQDEMNKQTNDMTFTIKYNESSNTIIIDGFLSDVTRQDIEYTKDAIGTENYRTQLKNSLGNDGSQMLKGIQDDISNTFGFSPDIQIHLHAKDCMSLDLAFCTISNGWIVY</sequence>
<proteinExistence type="predicted"/>
<evidence type="ECO:0000313" key="3">
    <source>
        <dbReference type="Proteomes" id="UP001198983"/>
    </source>
</evidence>
<keyword evidence="3" id="KW-1185">Reference proteome</keyword>
<dbReference type="AlphaFoldDB" id="A0AAX2ZFY7"/>
<dbReference type="RefSeq" id="WP_228416367.1">
    <property type="nucleotide sequence ID" value="NZ_CP081135.1"/>
</dbReference>
<reference evidence="2 3" key="1">
    <citation type="journal article" date="2023" name="Int. J. Syst. Evol. Microbiol.">
        <title>Terrisporobacter hibernicus sp. nov., isolated from bovine faeces in Northern Ireland.</title>
        <authorList>
            <person name="Mitchell M."/>
            <person name="Nguyen S.V."/>
            <person name="Connor M."/>
            <person name="Fairley D.J."/>
            <person name="Donoghue O."/>
            <person name="Marshall H."/>
            <person name="Koolman L."/>
            <person name="McMullan G."/>
            <person name="Schaffer K.E."/>
            <person name="McGrath J.W."/>
            <person name="Fanning S."/>
        </authorList>
    </citation>
    <scope>NUCLEOTIDE SEQUENCE [LARGE SCALE GENOMIC DNA]</scope>
    <source>
        <strain evidence="2 3">MCA3</strain>
    </source>
</reference>
<dbReference type="PROSITE" id="PS51257">
    <property type="entry name" value="PROKAR_LIPOPROTEIN"/>
    <property type="match status" value="1"/>
</dbReference>
<evidence type="ECO:0000313" key="2">
    <source>
        <dbReference type="EMBL" id="UEL48219.1"/>
    </source>
</evidence>
<dbReference type="KEGG" id="tem:JW646_01850"/>
<protein>
    <submittedName>
        <fullName evidence="2">Uncharacterized protein</fullName>
    </submittedName>
</protein>
<accession>A0AAX2ZFY7</accession>
<feature type="compositionally biased region" description="Acidic residues" evidence="1">
    <location>
        <begin position="142"/>
        <end position="161"/>
    </location>
</feature>